<comment type="caution">
    <text evidence="2">The sequence shown here is derived from an EMBL/GenBank/DDBJ whole genome shotgun (WGS) entry which is preliminary data.</text>
</comment>
<sequence length="201" mass="22760">MKRFVKPILKAFRRDTDGSVSIETAFYLPALLLVFAAIYTYFDAFKQESANLKAAYTISDLISRETNAVNNDYIDSMHALTEVLIRAGSTISLRISVIRWDEADNRYYVDWSVNRGTQMLSWTDATISEVESRLPTMPDQERVILVETQNAVDAAFKIGLPDMNIYNFVFTRPRFAPQIVFEGSLTAGGTHNDEVDVEPID</sequence>
<keyword evidence="3" id="KW-1185">Reference proteome</keyword>
<organism evidence="2 3">
    <name type="scientific">Parasedimentitalea denitrificans</name>
    <dbReference type="NCBI Taxonomy" id="2211118"/>
    <lineage>
        <taxon>Bacteria</taxon>
        <taxon>Pseudomonadati</taxon>
        <taxon>Pseudomonadota</taxon>
        <taxon>Alphaproteobacteria</taxon>
        <taxon>Rhodobacterales</taxon>
        <taxon>Paracoccaceae</taxon>
        <taxon>Parasedimentitalea</taxon>
    </lineage>
</organism>
<accession>A0ABX0WEJ6</accession>
<dbReference type="EMBL" id="QHLQ01000028">
    <property type="protein sequence ID" value="NIZ63102.1"/>
    <property type="molecule type" value="Genomic_DNA"/>
</dbReference>
<evidence type="ECO:0000256" key="1">
    <source>
        <dbReference type="SAM" id="Phobius"/>
    </source>
</evidence>
<dbReference type="RefSeq" id="WP_167685708.1">
    <property type="nucleotide sequence ID" value="NZ_QHLQ01000028.1"/>
</dbReference>
<dbReference type="Proteomes" id="UP001429564">
    <property type="component" value="Unassembled WGS sequence"/>
</dbReference>
<evidence type="ECO:0000313" key="2">
    <source>
        <dbReference type="EMBL" id="NIZ63102.1"/>
    </source>
</evidence>
<evidence type="ECO:0000313" key="3">
    <source>
        <dbReference type="Proteomes" id="UP001429564"/>
    </source>
</evidence>
<gene>
    <name evidence="2" type="ORF">DL239_19235</name>
</gene>
<keyword evidence="1" id="KW-1133">Transmembrane helix</keyword>
<protein>
    <recommendedName>
        <fullName evidence="4">Flp pilus assembly protein TadG</fullName>
    </recommendedName>
</protein>
<reference evidence="2 3" key="1">
    <citation type="submission" date="2018-05" db="EMBL/GenBank/DDBJ databases">
        <authorList>
            <person name="Zhang Y.-J."/>
        </authorList>
    </citation>
    <scope>NUCLEOTIDE SEQUENCE [LARGE SCALE GENOMIC DNA]</scope>
    <source>
        <strain evidence="2 3">CY04</strain>
    </source>
</reference>
<proteinExistence type="predicted"/>
<feature type="transmembrane region" description="Helical" evidence="1">
    <location>
        <begin position="20"/>
        <end position="42"/>
    </location>
</feature>
<keyword evidence="1" id="KW-0472">Membrane</keyword>
<evidence type="ECO:0008006" key="4">
    <source>
        <dbReference type="Google" id="ProtNLM"/>
    </source>
</evidence>
<name>A0ABX0WEJ6_9RHOB</name>
<keyword evidence="1" id="KW-0812">Transmembrane</keyword>